<proteinExistence type="predicted"/>
<gene>
    <name evidence="1" type="ORF">HPB50_008111</name>
</gene>
<dbReference type="Proteomes" id="UP000821845">
    <property type="component" value="Chromosome 5"/>
</dbReference>
<protein>
    <submittedName>
        <fullName evidence="1">Uncharacterized protein</fullName>
    </submittedName>
</protein>
<comment type="caution">
    <text evidence="1">The sequence shown here is derived from an EMBL/GenBank/DDBJ whole genome shotgun (WGS) entry which is preliminary data.</text>
</comment>
<keyword evidence="2" id="KW-1185">Reference proteome</keyword>
<evidence type="ECO:0000313" key="1">
    <source>
        <dbReference type="EMBL" id="KAH6930040.1"/>
    </source>
</evidence>
<organism evidence="1 2">
    <name type="scientific">Hyalomma asiaticum</name>
    <name type="common">Tick</name>
    <dbReference type="NCBI Taxonomy" id="266040"/>
    <lineage>
        <taxon>Eukaryota</taxon>
        <taxon>Metazoa</taxon>
        <taxon>Ecdysozoa</taxon>
        <taxon>Arthropoda</taxon>
        <taxon>Chelicerata</taxon>
        <taxon>Arachnida</taxon>
        <taxon>Acari</taxon>
        <taxon>Parasitiformes</taxon>
        <taxon>Ixodida</taxon>
        <taxon>Ixodoidea</taxon>
        <taxon>Ixodidae</taxon>
        <taxon>Hyalomminae</taxon>
        <taxon>Hyalomma</taxon>
    </lineage>
</organism>
<name>A0ACB7S5N5_HYAAI</name>
<dbReference type="EMBL" id="CM023485">
    <property type="protein sequence ID" value="KAH6930040.1"/>
    <property type="molecule type" value="Genomic_DNA"/>
</dbReference>
<sequence length="121" mass="13194">MLGAASLDPGKAIGPSTAVVDCASSSLHSGRSGLKVSLVSSKCLRFRRREPPVTLAELELLGQLGHQGPLDLPARKEKLVPKVHLEIQGAQDHKVHKETVVFLGYRDCKDPWDQQDLVAHR</sequence>
<evidence type="ECO:0000313" key="2">
    <source>
        <dbReference type="Proteomes" id="UP000821845"/>
    </source>
</evidence>
<accession>A0ACB7S5N5</accession>
<reference evidence="1" key="1">
    <citation type="submission" date="2020-05" db="EMBL/GenBank/DDBJ databases">
        <title>Large-scale comparative analyses of tick genomes elucidate their genetic diversity and vector capacities.</title>
        <authorList>
            <person name="Jia N."/>
            <person name="Wang J."/>
            <person name="Shi W."/>
            <person name="Du L."/>
            <person name="Sun Y."/>
            <person name="Zhan W."/>
            <person name="Jiang J."/>
            <person name="Wang Q."/>
            <person name="Zhang B."/>
            <person name="Ji P."/>
            <person name="Sakyi L.B."/>
            <person name="Cui X."/>
            <person name="Yuan T."/>
            <person name="Jiang B."/>
            <person name="Yang W."/>
            <person name="Lam T.T.-Y."/>
            <person name="Chang Q."/>
            <person name="Ding S."/>
            <person name="Wang X."/>
            <person name="Zhu J."/>
            <person name="Ruan X."/>
            <person name="Zhao L."/>
            <person name="Wei J."/>
            <person name="Que T."/>
            <person name="Du C."/>
            <person name="Cheng J."/>
            <person name="Dai P."/>
            <person name="Han X."/>
            <person name="Huang E."/>
            <person name="Gao Y."/>
            <person name="Liu J."/>
            <person name="Shao H."/>
            <person name="Ye R."/>
            <person name="Li L."/>
            <person name="Wei W."/>
            <person name="Wang X."/>
            <person name="Wang C."/>
            <person name="Yang T."/>
            <person name="Huo Q."/>
            <person name="Li W."/>
            <person name="Guo W."/>
            <person name="Chen H."/>
            <person name="Zhou L."/>
            <person name="Ni X."/>
            <person name="Tian J."/>
            <person name="Zhou Y."/>
            <person name="Sheng Y."/>
            <person name="Liu T."/>
            <person name="Pan Y."/>
            <person name="Xia L."/>
            <person name="Li J."/>
            <person name="Zhao F."/>
            <person name="Cao W."/>
        </authorList>
    </citation>
    <scope>NUCLEOTIDE SEQUENCE</scope>
    <source>
        <strain evidence="1">Hyas-2018</strain>
    </source>
</reference>